<reference evidence="16 17" key="1">
    <citation type="journal article" date="2017" name="Gigascience">
        <title>Genome sequence of the small brown planthopper, Laodelphax striatellus.</title>
        <authorList>
            <person name="Zhu J."/>
            <person name="Jiang F."/>
            <person name="Wang X."/>
            <person name="Yang P."/>
            <person name="Bao Y."/>
            <person name="Zhao W."/>
            <person name="Wang W."/>
            <person name="Lu H."/>
            <person name="Wang Q."/>
            <person name="Cui N."/>
            <person name="Li J."/>
            <person name="Chen X."/>
            <person name="Luo L."/>
            <person name="Yu J."/>
            <person name="Kang L."/>
            <person name="Cui F."/>
        </authorList>
    </citation>
    <scope>NUCLEOTIDE SEQUENCE [LARGE SCALE GENOMIC DNA]</scope>
    <source>
        <strain evidence="16">Lst14</strain>
    </source>
</reference>
<comment type="subcellular location">
    <subcellularLocation>
        <location evidence="1">Cell membrane</location>
    </subcellularLocation>
    <subcellularLocation>
        <location evidence="2">Cytoplasm</location>
        <location evidence="2">Cytosol</location>
    </subcellularLocation>
    <subcellularLocation>
        <location evidence="3">Endoplasmic reticulum membrane</location>
    </subcellularLocation>
</comment>
<dbReference type="PROSITE" id="PS50003">
    <property type="entry name" value="PH_DOMAIN"/>
    <property type="match status" value="1"/>
</dbReference>
<dbReference type="Gene3D" id="2.40.160.120">
    <property type="match status" value="1"/>
</dbReference>
<sequence length="1015" mass="112442">MTTSLRHLTTTNAVANPNTNQDMSSHSNLKNQFTIDKRRSPQMKSRTKILPTAANASDSEGSAESNSLSAESNHEQVAKIQASKEIASKRVNRRGSEWEILEGLKDGQRFEKKPEILTGYLHKKRKWPLKGWHKRYFVVDKGILIYGKSPGDIAKGKVHGSVDIGLSVISTKTKRRRLDIDAEEFIYHLKAKQVDVFRQWIDQLKQHRLYRQHVLTYGGHSDHRSPNVESQRDSGGHATPVVASHHRKLTMSPPELGLTRENSVKQCSGIPRLAAWLLDANPPLDLVVRELSQVQQNINQLSQILVQLESASCAEAESGVTGDGFSPNVKKDRKKFGLRKKKSGKGSSVDLSAGSSPNKPCLENSESPSPLSSCSFTGGLSTSPGATTALSCSNPSLATAGVIRPQSLSGSGADHHPLLTPDSQLHSDFTILAKDIHSNLKSIFYTLSSERDRLKTALDVESSTAGVTGPVTGSGAAASNSNTASVIVATLRHTLHQTLQQNADLKARLNRIHEASDLTDISEAKPLQQSLSYSSSCISASEFFDAEDYEGGEVEEEEEEEVEEAAALGVANLPRGAAANSGAGGGVSDTSSEAGSLTSEDGSVVSSENSEMGGSEYNPAQNVGCPGNGSNMTGRRTKLPAPRPNTEGLSLWNLLCKNIGKDLSQVSMPVALNEPLNMLQRLCEELEYSELLDKASELSDPYERMVYVAAFAVSSYGSSYFRAGSKPFNPLLGETYECIREDKGFKFIAEQVSHHPPVSVCFAESKNFEFWQDARIKTKFWGKSMEFQPTGFVNVKLQRPDGSGKDHYRWNKVTTCVHNLFGGQRWVDQYGELRITTQKISCKLTFVKASYWSAKRHEVHGVVINEDDGKVMRNLFGKWSEAFYCGVAPSAKCIWRPGTMPEDYEMYYGFTRFAMELNELDSEMAKYLPSTDTRFRPDQRLLEEGNLNAAESLKLQLEQAQRDRRKRHEQEGTTHDPKWFSKTTQNGEEQWEYNNKYWETRKAPGFVNMSFEPLW</sequence>
<keyword evidence="12" id="KW-0472">Membrane</keyword>
<feature type="domain" description="PH" evidence="15">
    <location>
        <begin position="114"/>
        <end position="209"/>
    </location>
</feature>
<dbReference type="InterPro" id="IPR001849">
    <property type="entry name" value="PH_domain"/>
</dbReference>
<evidence type="ECO:0000256" key="5">
    <source>
        <dbReference type="ARBA" id="ARBA00022448"/>
    </source>
</evidence>
<dbReference type="GO" id="GO:0005789">
    <property type="term" value="C:endoplasmic reticulum membrane"/>
    <property type="evidence" value="ECO:0007669"/>
    <property type="project" value="UniProtKB-SubCell"/>
</dbReference>
<dbReference type="Pfam" id="PF15409">
    <property type="entry name" value="PH_8"/>
    <property type="match status" value="1"/>
</dbReference>
<evidence type="ECO:0000256" key="12">
    <source>
        <dbReference type="ARBA" id="ARBA00023136"/>
    </source>
</evidence>
<dbReference type="Proteomes" id="UP000291343">
    <property type="component" value="Unassembled WGS sequence"/>
</dbReference>
<comment type="caution">
    <text evidence="16">The sequence shown here is derived from an EMBL/GenBank/DDBJ whole genome shotgun (WGS) entry which is preliminary data.</text>
</comment>
<dbReference type="GO" id="GO:0120015">
    <property type="term" value="F:sterol transfer activity"/>
    <property type="evidence" value="ECO:0007669"/>
    <property type="project" value="UniProtKB-ARBA"/>
</dbReference>
<dbReference type="FunFam" id="2.40.160.120:FF:000001">
    <property type="entry name" value="Oxysterol-binding protein"/>
    <property type="match status" value="1"/>
</dbReference>
<dbReference type="AlphaFoldDB" id="A0A482WFH3"/>
<evidence type="ECO:0000256" key="4">
    <source>
        <dbReference type="ARBA" id="ARBA00008842"/>
    </source>
</evidence>
<dbReference type="InterPro" id="IPR041680">
    <property type="entry name" value="PH_8"/>
</dbReference>
<dbReference type="GO" id="GO:0015485">
    <property type="term" value="F:cholesterol binding"/>
    <property type="evidence" value="ECO:0007669"/>
    <property type="project" value="TreeGrafter"/>
</dbReference>
<evidence type="ECO:0000256" key="14">
    <source>
        <dbReference type="SAM" id="MobiDB-lite"/>
    </source>
</evidence>
<proteinExistence type="inferred from homology"/>
<evidence type="ECO:0000256" key="2">
    <source>
        <dbReference type="ARBA" id="ARBA00004514"/>
    </source>
</evidence>
<dbReference type="SMR" id="A0A482WFH3"/>
<evidence type="ECO:0000256" key="8">
    <source>
        <dbReference type="ARBA" id="ARBA00022553"/>
    </source>
</evidence>
<evidence type="ECO:0000256" key="6">
    <source>
        <dbReference type="ARBA" id="ARBA00022475"/>
    </source>
</evidence>
<evidence type="ECO:0000256" key="1">
    <source>
        <dbReference type="ARBA" id="ARBA00004236"/>
    </source>
</evidence>
<evidence type="ECO:0000313" key="17">
    <source>
        <dbReference type="Proteomes" id="UP000291343"/>
    </source>
</evidence>
<dbReference type="GO" id="GO:0006699">
    <property type="term" value="P:bile acid biosynthetic process"/>
    <property type="evidence" value="ECO:0007669"/>
    <property type="project" value="UniProtKB-ARBA"/>
</dbReference>
<evidence type="ECO:0000256" key="9">
    <source>
        <dbReference type="ARBA" id="ARBA00022824"/>
    </source>
</evidence>
<feature type="region of interest" description="Disordered" evidence="14">
    <location>
        <begin position="958"/>
        <end position="981"/>
    </location>
</feature>
<feature type="compositionally biased region" description="Basic residues" evidence="14">
    <location>
        <begin position="331"/>
        <end position="344"/>
    </location>
</feature>
<dbReference type="Pfam" id="PF01237">
    <property type="entry name" value="Oxysterol_BP"/>
    <property type="match status" value="1"/>
</dbReference>
<dbReference type="GO" id="GO:0097038">
    <property type="term" value="C:perinuclear endoplasmic reticulum"/>
    <property type="evidence" value="ECO:0007669"/>
    <property type="project" value="TreeGrafter"/>
</dbReference>
<organism evidence="16 17">
    <name type="scientific">Laodelphax striatellus</name>
    <name type="common">Small brown planthopper</name>
    <name type="synonym">Delphax striatella</name>
    <dbReference type="NCBI Taxonomy" id="195883"/>
    <lineage>
        <taxon>Eukaryota</taxon>
        <taxon>Metazoa</taxon>
        <taxon>Ecdysozoa</taxon>
        <taxon>Arthropoda</taxon>
        <taxon>Hexapoda</taxon>
        <taxon>Insecta</taxon>
        <taxon>Pterygota</taxon>
        <taxon>Neoptera</taxon>
        <taxon>Paraneoptera</taxon>
        <taxon>Hemiptera</taxon>
        <taxon>Auchenorrhyncha</taxon>
        <taxon>Fulgoroidea</taxon>
        <taxon>Delphacidae</taxon>
        <taxon>Criomorphinae</taxon>
        <taxon>Laodelphax</taxon>
    </lineage>
</organism>
<comment type="similarity">
    <text evidence="4">Belongs to the OSBP family.</text>
</comment>
<dbReference type="InterPro" id="IPR000648">
    <property type="entry name" value="Oxysterol-bd"/>
</dbReference>
<dbReference type="Gene3D" id="3.30.70.3490">
    <property type="match status" value="1"/>
</dbReference>
<feature type="compositionally biased region" description="Low complexity" evidence="14">
    <location>
        <begin position="53"/>
        <end position="71"/>
    </location>
</feature>
<evidence type="ECO:0000256" key="3">
    <source>
        <dbReference type="ARBA" id="ARBA00004586"/>
    </source>
</evidence>
<dbReference type="CDD" id="cd13287">
    <property type="entry name" value="PH_ORP3_ORP6_ORP7"/>
    <property type="match status" value="1"/>
</dbReference>
<keyword evidence="6" id="KW-1003">Cell membrane</keyword>
<evidence type="ECO:0000256" key="10">
    <source>
        <dbReference type="ARBA" id="ARBA00023055"/>
    </source>
</evidence>
<gene>
    <name evidence="16" type="ORF">LSTR_LSTR011515</name>
</gene>
<dbReference type="SMART" id="SM00233">
    <property type="entry name" value="PH"/>
    <property type="match status" value="1"/>
</dbReference>
<keyword evidence="9" id="KW-0256">Endoplasmic reticulum</keyword>
<keyword evidence="17" id="KW-1185">Reference proteome</keyword>
<dbReference type="GO" id="GO:0005829">
    <property type="term" value="C:cytosol"/>
    <property type="evidence" value="ECO:0007669"/>
    <property type="project" value="UniProtKB-SubCell"/>
</dbReference>
<feature type="region of interest" description="Disordered" evidence="14">
    <location>
        <begin position="317"/>
        <end position="378"/>
    </location>
</feature>
<keyword evidence="7" id="KW-0963">Cytoplasm</keyword>
<dbReference type="SUPFAM" id="SSF50729">
    <property type="entry name" value="PH domain-like"/>
    <property type="match status" value="1"/>
</dbReference>
<feature type="region of interest" description="Disordered" evidence="14">
    <location>
        <begin position="218"/>
        <end position="245"/>
    </location>
</feature>
<protein>
    <recommendedName>
        <fullName evidence="15">PH domain-containing protein</fullName>
    </recommendedName>
</protein>
<dbReference type="GO" id="GO:0005886">
    <property type="term" value="C:plasma membrane"/>
    <property type="evidence" value="ECO:0007669"/>
    <property type="project" value="UniProtKB-SubCell"/>
</dbReference>
<evidence type="ECO:0000256" key="7">
    <source>
        <dbReference type="ARBA" id="ARBA00022490"/>
    </source>
</evidence>
<dbReference type="SUPFAM" id="SSF144000">
    <property type="entry name" value="Oxysterol-binding protein-like"/>
    <property type="match status" value="1"/>
</dbReference>
<feature type="compositionally biased region" description="Low complexity" evidence="14">
    <location>
        <begin position="361"/>
        <end position="375"/>
    </location>
</feature>
<keyword evidence="10" id="KW-0445">Lipid transport</keyword>
<dbReference type="InParanoid" id="A0A482WFH3"/>
<dbReference type="GO" id="GO:0005634">
    <property type="term" value="C:nucleus"/>
    <property type="evidence" value="ECO:0007669"/>
    <property type="project" value="UniProtKB-ARBA"/>
</dbReference>
<dbReference type="STRING" id="195883.A0A482WFH3"/>
<dbReference type="EMBL" id="QKKF02037417">
    <property type="protein sequence ID" value="RZF32243.1"/>
    <property type="molecule type" value="Genomic_DNA"/>
</dbReference>
<evidence type="ECO:0000259" key="15">
    <source>
        <dbReference type="PROSITE" id="PS50003"/>
    </source>
</evidence>
<keyword evidence="13" id="KW-0175">Coiled coil</keyword>
<feature type="compositionally biased region" description="Basic and acidic residues" evidence="14">
    <location>
        <begin position="968"/>
        <end position="979"/>
    </location>
</feature>
<name>A0A482WFH3_LAOST</name>
<evidence type="ECO:0000313" key="16">
    <source>
        <dbReference type="EMBL" id="RZF32243.1"/>
    </source>
</evidence>
<feature type="region of interest" description="Disordered" evidence="14">
    <location>
        <begin position="1"/>
        <end position="76"/>
    </location>
</feature>
<dbReference type="InterPro" id="IPR037239">
    <property type="entry name" value="OSBP_sf"/>
</dbReference>
<feature type="compositionally biased region" description="Polar residues" evidence="14">
    <location>
        <begin position="588"/>
        <end position="612"/>
    </location>
</feature>
<dbReference type="InterPro" id="IPR011993">
    <property type="entry name" value="PH-like_dom_sf"/>
</dbReference>
<dbReference type="FunFam" id="2.30.29.30:FF:000011">
    <property type="entry name" value="Oxysterol-binding protein"/>
    <property type="match status" value="1"/>
</dbReference>
<feature type="coiled-coil region" evidence="13">
    <location>
        <begin position="284"/>
        <end position="311"/>
    </location>
</feature>
<evidence type="ECO:0000256" key="13">
    <source>
        <dbReference type="SAM" id="Coils"/>
    </source>
</evidence>
<feature type="region of interest" description="Disordered" evidence="14">
    <location>
        <begin position="578"/>
        <end position="643"/>
    </location>
</feature>
<dbReference type="Gene3D" id="2.30.29.30">
    <property type="entry name" value="Pleckstrin-homology domain (PH domain)/Phosphotyrosine-binding domain (PTB)"/>
    <property type="match status" value="1"/>
</dbReference>
<dbReference type="PANTHER" id="PTHR10972:SF203">
    <property type="entry name" value="OXYSTEROL-BINDING PROTEIN HOMOLOG 3"/>
    <property type="match status" value="1"/>
</dbReference>
<evidence type="ECO:0000256" key="11">
    <source>
        <dbReference type="ARBA" id="ARBA00023121"/>
    </source>
</evidence>
<feature type="compositionally biased region" description="Low complexity" evidence="14">
    <location>
        <begin position="9"/>
        <end position="20"/>
    </location>
</feature>
<accession>A0A482WFH3</accession>
<dbReference type="PANTHER" id="PTHR10972">
    <property type="entry name" value="OXYSTEROL-BINDING PROTEIN-RELATED"/>
    <property type="match status" value="1"/>
</dbReference>
<keyword evidence="8" id="KW-0597">Phosphoprotein</keyword>
<feature type="compositionally biased region" description="Polar residues" evidence="14">
    <location>
        <begin position="21"/>
        <end position="34"/>
    </location>
</feature>
<feature type="compositionally biased region" description="Basic and acidic residues" evidence="14">
    <location>
        <begin position="220"/>
        <end position="235"/>
    </location>
</feature>
<keyword evidence="5" id="KW-0813">Transport</keyword>
<dbReference type="OrthoDB" id="1854502at2759"/>
<keyword evidence="11" id="KW-0446">Lipid-binding</keyword>